<dbReference type="InterPro" id="IPR002156">
    <property type="entry name" value="RNaseH_domain"/>
</dbReference>
<feature type="domain" description="RNase H type-1" evidence="1">
    <location>
        <begin position="22"/>
        <end position="124"/>
    </location>
</feature>
<evidence type="ECO:0000259" key="1">
    <source>
        <dbReference type="PROSITE" id="PS50879"/>
    </source>
</evidence>
<sequence length="124" mass="13500">LLRLLPSPAPLQAPPISLSATLDHTWVLGFDGGSQGKPGVAGCGSILRQYHNLTGAHEPKWISAHFMGTDNTNNQAEYQALLIGLQSARRLRARPLHIVGDSLMIIRQHRTNHGPINKLLVGLF</sequence>
<dbReference type="PANTHER" id="PTHR46387:SF2">
    <property type="entry name" value="RIBONUCLEASE HI"/>
    <property type="match status" value="1"/>
</dbReference>
<dbReference type="InterPro" id="IPR036397">
    <property type="entry name" value="RNaseH_sf"/>
</dbReference>
<accession>A0AAV2YU87</accession>
<dbReference type="InterPro" id="IPR012337">
    <property type="entry name" value="RNaseH-like_sf"/>
</dbReference>
<dbReference type="EMBL" id="DAKRPA010000112">
    <property type="protein sequence ID" value="DAZ98237.1"/>
    <property type="molecule type" value="Genomic_DNA"/>
</dbReference>
<reference evidence="2" key="2">
    <citation type="journal article" date="2023" name="Microbiol Resour">
        <title>Decontamination and Annotation of the Draft Genome Sequence of the Oomycete Lagenidium giganteum ARSEF 373.</title>
        <authorList>
            <person name="Morgan W.R."/>
            <person name="Tartar A."/>
        </authorList>
    </citation>
    <scope>NUCLEOTIDE SEQUENCE</scope>
    <source>
        <strain evidence="2">ARSEF 373</strain>
    </source>
</reference>
<organism evidence="2 3">
    <name type="scientific">Lagenidium giganteum</name>
    <dbReference type="NCBI Taxonomy" id="4803"/>
    <lineage>
        <taxon>Eukaryota</taxon>
        <taxon>Sar</taxon>
        <taxon>Stramenopiles</taxon>
        <taxon>Oomycota</taxon>
        <taxon>Peronosporomycetes</taxon>
        <taxon>Pythiales</taxon>
        <taxon>Pythiaceae</taxon>
    </lineage>
</organism>
<dbReference type="Proteomes" id="UP001146120">
    <property type="component" value="Unassembled WGS sequence"/>
</dbReference>
<keyword evidence="3" id="KW-1185">Reference proteome</keyword>
<protein>
    <recommendedName>
        <fullName evidence="1">RNase H type-1 domain-containing protein</fullName>
    </recommendedName>
</protein>
<gene>
    <name evidence="2" type="ORF">N0F65_011705</name>
</gene>
<dbReference type="GO" id="GO:0003676">
    <property type="term" value="F:nucleic acid binding"/>
    <property type="evidence" value="ECO:0007669"/>
    <property type="project" value="InterPro"/>
</dbReference>
<comment type="caution">
    <text evidence="2">The sequence shown here is derived from an EMBL/GenBank/DDBJ whole genome shotgun (WGS) entry which is preliminary data.</text>
</comment>
<name>A0AAV2YU87_9STRA</name>
<evidence type="ECO:0000313" key="2">
    <source>
        <dbReference type="EMBL" id="DAZ98237.1"/>
    </source>
</evidence>
<feature type="non-terminal residue" evidence="2">
    <location>
        <position position="1"/>
    </location>
</feature>
<dbReference type="Gene3D" id="3.30.420.10">
    <property type="entry name" value="Ribonuclease H-like superfamily/Ribonuclease H"/>
    <property type="match status" value="1"/>
</dbReference>
<dbReference type="SUPFAM" id="SSF53098">
    <property type="entry name" value="Ribonuclease H-like"/>
    <property type="match status" value="1"/>
</dbReference>
<dbReference type="PROSITE" id="PS50879">
    <property type="entry name" value="RNASE_H_1"/>
    <property type="match status" value="1"/>
</dbReference>
<dbReference type="GO" id="GO:0004523">
    <property type="term" value="F:RNA-DNA hybrid ribonuclease activity"/>
    <property type="evidence" value="ECO:0007669"/>
    <property type="project" value="InterPro"/>
</dbReference>
<evidence type="ECO:0000313" key="3">
    <source>
        <dbReference type="Proteomes" id="UP001146120"/>
    </source>
</evidence>
<dbReference type="AlphaFoldDB" id="A0AAV2YU87"/>
<reference evidence="2" key="1">
    <citation type="submission" date="2022-11" db="EMBL/GenBank/DDBJ databases">
        <authorList>
            <person name="Morgan W.R."/>
            <person name="Tartar A."/>
        </authorList>
    </citation>
    <scope>NUCLEOTIDE SEQUENCE</scope>
    <source>
        <strain evidence="2">ARSEF 373</strain>
    </source>
</reference>
<dbReference type="PANTHER" id="PTHR46387">
    <property type="entry name" value="POLYNUCLEOTIDYL TRANSFERASE, RIBONUCLEASE H-LIKE SUPERFAMILY PROTEIN"/>
    <property type="match status" value="1"/>
</dbReference>
<proteinExistence type="predicted"/>
<dbReference type="Pfam" id="PF13456">
    <property type="entry name" value="RVT_3"/>
    <property type="match status" value="1"/>
</dbReference>